<dbReference type="PROSITE" id="PS51352">
    <property type="entry name" value="THIOREDOXIN_2"/>
    <property type="match status" value="1"/>
</dbReference>
<feature type="domain" description="Thioredoxin" evidence="2">
    <location>
        <begin position="35"/>
        <end position="156"/>
    </location>
</feature>
<dbReference type="SUPFAM" id="SSF52833">
    <property type="entry name" value="Thioredoxin-like"/>
    <property type="match status" value="1"/>
</dbReference>
<sequence>MQAWSELLKRINYTYLAVSIIIILIGLLLYYFWSKNSSSLVTQINAPVVGEKKKEPFTSDKDSQNGKGEIVLYYAMWCGFSRSFLPEWEKFELYAKDNLPNIKVTRMKCEDGNENTCSQKGIRGFPSVVLYRDGKPEVAFDKERTMQKLVEFVNEN</sequence>
<dbReference type="Gene3D" id="3.40.30.10">
    <property type="entry name" value="Glutaredoxin"/>
    <property type="match status" value="1"/>
</dbReference>
<feature type="transmembrane region" description="Helical" evidence="1">
    <location>
        <begin position="12"/>
        <end position="33"/>
    </location>
</feature>
<dbReference type="CDD" id="cd02961">
    <property type="entry name" value="PDI_a_family"/>
    <property type="match status" value="1"/>
</dbReference>
<evidence type="ECO:0000256" key="1">
    <source>
        <dbReference type="SAM" id="Phobius"/>
    </source>
</evidence>
<dbReference type="InterPro" id="IPR036249">
    <property type="entry name" value="Thioredoxin-like_sf"/>
</dbReference>
<dbReference type="InterPro" id="IPR013766">
    <property type="entry name" value="Thioredoxin_domain"/>
</dbReference>
<dbReference type="InterPro" id="IPR039798">
    <property type="entry name" value="Sulfhydryl_oxidase"/>
</dbReference>
<dbReference type="GO" id="GO:0003756">
    <property type="term" value="F:protein disulfide isomerase activity"/>
    <property type="evidence" value="ECO:0007669"/>
    <property type="project" value="TreeGrafter"/>
</dbReference>
<dbReference type="GO" id="GO:0005615">
    <property type="term" value="C:extracellular space"/>
    <property type="evidence" value="ECO:0007669"/>
    <property type="project" value="TreeGrafter"/>
</dbReference>
<gene>
    <name evidence="3" type="ORF">Indivirus_1_5</name>
</gene>
<dbReference type="EMBL" id="KY684085">
    <property type="protein sequence ID" value="ARF09382.1"/>
    <property type="molecule type" value="Genomic_DNA"/>
</dbReference>
<keyword evidence="1" id="KW-1133">Transmembrane helix</keyword>
<protein>
    <submittedName>
        <fullName evidence="3">Thioredoxin</fullName>
    </submittedName>
</protein>
<proteinExistence type="predicted"/>
<accession>A0A1V0SCE7</accession>
<name>A0A1V0SCE7_9VIRU</name>
<keyword evidence="1" id="KW-0472">Membrane</keyword>
<dbReference type="PANTHER" id="PTHR22897">
    <property type="entry name" value="QUIESCIN Q6-RELATED SULFHYDRYL OXIDASE"/>
    <property type="match status" value="1"/>
</dbReference>
<organism evidence="3">
    <name type="scientific">Indivirus ILV1</name>
    <dbReference type="NCBI Taxonomy" id="1977633"/>
    <lineage>
        <taxon>Viruses</taxon>
        <taxon>Varidnaviria</taxon>
        <taxon>Bamfordvirae</taxon>
        <taxon>Nucleocytoviricota</taxon>
        <taxon>Megaviricetes</taxon>
        <taxon>Imitervirales</taxon>
        <taxon>Mimiviridae</taxon>
        <taxon>Klosneuvirinae</taxon>
        <taxon>Indivirus</taxon>
    </lineage>
</organism>
<dbReference type="GO" id="GO:0016971">
    <property type="term" value="F:flavin-dependent sulfhydryl oxidase activity"/>
    <property type="evidence" value="ECO:0007669"/>
    <property type="project" value="InterPro"/>
</dbReference>
<dbReference type="PANTHER" id="PTHR22897:SF8">
    <property type="entry name" value="SULFHYDRYL OXIDASE"/>
    <property type="match status" value="1"/>
</dbReference>
<evidence type="ECO:0000313" key="3">
    <source>
        <dbReference type="EMBL" id="ARF09382.1"/>
    </source>
</evidence>
<keyword evidence="1" id="KW-0812">Transmembrane</keyword>
<dbReference type="Pfam" id="PF00085">
    <property type="entry name" value="Thioredoxin"/>
    <property type="match status" value="1"/>
</dbReference>
<dbReference type="GO" id="GO:0006457">
    <property type="term" value="P:protein folding"/>
    <property type="evidence" value="ECO:0007669"/>
    <property type="project" value="TreeGrafter"/>
</dbReference>
<reference evidence="3" key="1">
    <citation type="journal article" date="2017" name="Science">
        <title>Giant viruses with an expanded complement of translation system components.</title>
        <authorList>
            <person name="Schulz F."/>
            <person name="Yutin N."/>
            <person name="Ivanova N.N."/>
            <person name="Ortega D.R."/>
            <person name="Lee T.K."/>
            <person name="Vierheilig J."/>
            <person name="Daims H."/>
            <person name="Horn M."/>
            <person name="Wagner M."/>
            <person name="Jensen G.J."/>
            <person name="Kyrpides N.C."/>
            <person name="Koonin E.V."/>
            <person name="Woyke T."/>
        </authorList>
    </citation>
    <scope>NUCLEOTIDE SEQUENCE</scope>
    <source>
        <strain evidence="3">ILV1</strain>
    </source>
</reference>
<evidence type="ECO:0000259" key="2">
    <source>
        <dbReference type="PROSITE" id="PS51352"/>
    </source>
</evidence>